<gene>
    <name evidence="2" type="ORF">ILEXP_LOCUS24839</name>
</gene>
<name>A0ABC8SGM2_9AQUA</name>
<evidence type="ECO:0008006" key="4">
    <source>
        <dbReference type="Google" id="ProtNLM"/>
    </source>
</evidence>
<dbReference type="PANTHER" id="PTHR21677">
    <property type="entry name" value="CRAMPED PROTEIN"/>
    <property type="match status" value="1"/>
</dbReference>
<evidence type="ECO:0000313" key="3">
    <source>
        <dbReference type="Proteomes" id="UP001642360"/>
    </source>
</evidence>
<dbReference type="InterPro" id="IPR055315">
    <property type="entry name" value="Cramped-like"/>
</dbReference>
<reference evidence="2 3" key="1">
    <citation type="submission" date="2024-02" db="EMBL/GenBank/DDBJ databases">
        <authorList>
            <person name="Vignale AGUSTIN F."/>
            <person name="Sosa J E."/>
            <person name="Modenutti C."/>
        </authorList>
    </citation>
    <scope>NUCLEOTIDE SEQUENCE [LARGE SCALE GENOMIC DNA]</scope>
</reference>
<proteinExistence type="predicted"/>
<comment type="caution">
    <text evidence="2">The sequence shown here is derived from an EMBL/GenBank/DDBJ whole genome shotgun (WGS) entry which is preliminary data.</text>
</comment>
<organism evidence="2 3">
    <name type="scientific">Ilex paraguariensis</name>
    <name type="common">yerba mate</name>
    <dbReference type="NCBI Taxonomy" id="185542"/>
    <lineage>
        <taxon>Eukaryota</taxon>
        <taxon>Viridiplantae</taxon>
        <taxon>Streptophyta</taxon>
        <taxon>Embryophyta</taxon>
        <taxon>Tracheophyta</taxon>
        <taxon>Spermatophyta</taxon>
        <taxon>Magnoliopsida</taxon>
        <taxon>eudicotyledons</taxon>
        <taxon>Gunneridae</taxon>
        <taxon>Pentapetalae</taxon>
        <taxon>asterids</taxon>
        <taxon>campanulids</taxon>
        <taxon>Aquifoliales</taxon>
        <taxon>Aquifoliaceae</taxon>
        <taxon>Ilex</taxon>
    </lineage>
</organism>
<dbReference type="AlphaFoldDB" id="A0ABC8SGM2"/>
<protein>
    <recommendedName>
        <fullName evidence="4">TSL-kinase interacting protein 1</fullName>
    </recommendedName>
</protein>
<accession>A0ABC8SGM2</accession>
<evidence type="ECO:0000313" key="2">
    <source>
        <dbReference type="EMBL" id="CAK9156337.1"/>
    </source>
</evidence>
<dbReference type="Proteomes" id="UP001642360">
    <property type="component" value="Unassembled WGS sequence"/>
</dbReference>
<dbReference type="PANTHER" id="PTHR21677:SF4">
    <property type="entry name" value="TSL-KINASE INTERACTING-LIKE PROTEIN"/>
    <property type="match status" value="1"/>
</dbReference>
<keyword evidence="3" id="KW-1185">Reference proteome</keyword>
<sequence>MKSTRQQKGNLGDAPRKQKEHAGSAGVWKSTSKNGRRHQKVIACSVSQVSGQQLPAIGKSFRETTKISKLELKTEKLHSSAKIKLQLFPIDEGTRIGLEKDGHNPFLELTLSSRKKISSVLKHLNVKWSSSSVAGGELILFPYNTRLENLATKRRWTSTDSGIIAGDVCKAIGSPAIFRLRYGWFVNLQPQTSGLPSTSTPFENSSKVEGIQKGCYTVLGTTSDDMGKTEAANEGFIKSINIKKAADAVVTEQVSLNVTVDLVDGGVKNDDGPVHSTVPWDESLTNLSIGGLLSEASLQGKTGNFDMKCESKSGLQPIQLFSDISVGALLSEASLQDKVNNCDSISNKSKSGLQPPTEKGFGQSLYPWDDSLTTLSIGGLLSEASLQGKINNCDSKPNGSKSGLQNTLSTSDSFDAFIAAQVNAKPQVPKPFSQYSHSSIFDAEETCHEFPFRNFSSAGKDSVATSGRACYGGCSNDTRSRQFRFPNLSEVNSQGGLAQDPPHQESKTNLLHHLRGGHIEDSSLALSGTKWNDSLGPCDLGLSTPRKVASEDNISISQFVR</sequence>
<evidence type="ECO:0000256" key="1">
    <source>
        <dbReference type="SAM" id="MobiDB-lite"/>
    </source>
</evidence>
<dbReference type="EMBL" id="CAUOFW020002835">
    <property type="protein sequence ID" value="CAK9156337.1"/>
    <property type="molecule type" value="Genomic_DNA"/>
</dbReference>
<feature type="region of interest" description="Disordered" evidence="1">
    <location>
        <begin position="1"/>
        <end position="36"/>
    </location>
</feature>